<evidence type="ECO:0000256" key="1">
    <source>
        <dbReference type="ARBA" id="ARBA00022737"/>
    </source>
</evidence>
<feature type="domain" description="Ig-like" evidence="4">
    <location>
        <begin position="594"/>
        <end position="691"/>
    </location>
</feature>
<dbReference type="SUPFAM" id="SSF49265">
    <property type="entry name" value="Fibronectin type III"/>
    <property type="match status" value="2"/>
</dbReference>
<dbReference type="PANTHER" id="PTHR44170">
    <property type="entry name" value="PROTEIN SIDEKICK"/>
    <property type="match status" value="1"/>
</dbReference>
<proteinExistence type="predicted"/>
<name>A0A1X7UP85_AMPQE</name>
<feature type="domain" description="Ig-like" evidence="4">
    <location>
        <begin position="474"/>
        <end position="569"/>
    </location>
</feature>
<dbReference type="GO" id="GO:0004930">
    <property type="term" value="F:G protein-coupled receptor activity"/>
    <property type="evidence" value="ECO:0007669"/>
    <property type="project" value="InterPro"/>
</dbReference>
<feature type="domain" description="Ig-like" evidence="4">
    <location>
        <begin position="353"/>
        <end position="468"/>
    </location>
</feature>
<accession>A0A1X7UP85</accession>
<keyword evidence="1" id="KW-0677">Repeat</keyword>
<feature type="domain" description="Ig-like" evidence="4">
    <location>
        <begin position="924"/>
        <end position="999"/>
    </location>
</feature>
<dbReference type="PROSITE" id="PS50227">
    <property type="entry name" value="G_PROTEIN_RECEP_F2_3"/>
    <property type="match status" value="1"/>
</dbReference>
<dbReference type="InterPro" id="IPR036179">
    <property type="entry name" value="Ig-like_dom_sf"/>
</dbReference>
<dbReference type="GO" id="GO:0016020">
    <property type="term" value="C:membrane"/>
    <property type="evidence" value="ECO:0007669"/>
    <property type="project" value="InterPro"/>
</dbReference>
<evidence type="ECO:0000259" key="5">
    <source>
        <dbReference type="PROSITE" id="PS50853"/>
    </source>
</evidence>
<evidence type="ECO:0000259" key="4">
    <source>
        <dbReference type="PROSITE" id="PS50835"/>
    </source>
</evidence>
<feature type="domain" description="G-protein coupled receptors family 2 profile 1" evidence="3">
    <location>
        <begin position="2493"/>
        <end position="2543"/>
    </location>
</feature>
<evidence type="ECO:0000313" key="6">
    <source>
        <dbReference type="EnsemblMetazoa" id="Aqu2.1.29471_001"/>
    </source>
</evidence>
<feature type="domain" description="Ig-like" evidence="4">
    <location>
        <begin position="1850"/>
        <end position="1952"/>
    </location>
</feature>
<organism evidence="6">
    <name type="scientific">Amphimedon queenslandica</name>
    <name type="common">Sponge</name>
    <dbReference type="NCBI Taxonomy" id="400682"/>
    <lineage>
        <taxon>Eukaryota</taxon>
        <taxon>Metazoa</taxon>
        <taxon>Porifera</taxon>
        <taxon>Demospongiae</taxon>
        <taxon>Heteroscleromorpha</taxon>
        <taxon>Haplosclerida</taxon>
        <taxon>Niphatidae</taxon>
        <taxon>Amphimedon</taxon>
    </lineage>
</organism>
<evidence type="ECO:0000259" key="3">
    <source>
        <dbReference type="PROSITE" id="PS50227"/>
    </source>
</evidence>
<dbReference type="GO" id="GO:0098609">
    <property type="term" value="P:cell-cell adhesion"/>
    <property type="evidence" value="ECO:0007669"/>
    <property type="project" value="TreeGrafter"/>
</dbReference>
<keyword evidence="2" id="KW-1015">Disulfide bond</keyword>
<dbReference type="PANTHER" id="PTHR44170:SF56">
    <property type="entry name" value="FIBRONECTIN TYPE-III DOMAIN-CONTAINING PROTEIN"/>
    <property type="match status" value="1"/>
</dbReference>
<feature type="domain" description="Ig-like" evidence="4">
    <location>
        <begin position="702"/>
        <end position="805"/>
    </location>
</feature>
<dbReference type="OrthoDB" id="443915at2759"/>
<dbReference type="SUPFAM" id="SSF48726">
    <property type="entry name" value="Immunoglobulin"/>
    <property type="match status" value="6"/>
</dbReference>
<dbReference type="InterPro" id="IPR013151">
    <property type="entry name" value="Immunoglobulin_dom"/>
</dbReference>
<reference evidence="6" key="1">
    <citation type="submission" date="2017-05" db="UniProtKB">
        <authorList>
            <consortium name="EnsemblMetazoa"/>
        </authorList>
    </citation>
    <scope>IDENTIFICATION</scope>
</reference>
<dbReference type="SMART" id="SM00408">
    <property type="entry name" value="IGc2"/>
    <property type="match status" value="6"/>
</dbReference>
<feature type="domain" description="Fibronectin type-III" evidence="5">
    <location>
        <begin position="2165"/>
        <end position="2259"/>
    </location>
</feature>
<feature type="domain" description="Ig-like" evidence="4">
    <location>
        <begin position="1144"/>
        <end position="1234"/>
    </location>
</feature>
<dbReference type="InterPro" id="IPR003599">
    <property type="entry name" value="Ig_sub"/>
</dbReference>
<dbReference type="PROSITE" id="PS50853">
    <property type="entry name" value="FN3"/>
    <property type="match status" value="5"/>
</dbReference>
<dbReference type="Gene3D" id="2.60.40.10">
    <property type="entry name" value="Immunoglobulins"/>
    <property type="match status" value="11"/>
</dbReference>
<dbReference type="InterPro" id="IPR013783">
    <property type="entry name" value="Ig-like_fold"/>
</dbReference>
<evidence type="ECO:0000256" key="2">
    <source>
        <dbReference type="ARBA" id="ARBA00023157"/>
    </source>
</evidence>
<feature type="domain" description="Fibronectin type-III" evidence="5">
    <location>
        <begin position="2377"/>
        <end position="2481"/>
    </location>
</feature>
<dbReference type="InterPro" id="IPR036116">
    <property type="entry name" value="FN3_sf"/>
</dbReference>
<feature type="domain" description="Ig-like" evidence="4">
    <location>
        <begin position="1358"/>
        <end position="1463"/>
    </location>
</feature>
<feature type="domain" description="Ig-like" evidence="4">
    <location>
        <begin position="1600"/>
        <end position="1690"/>
    </location>
</feature>
<dbReference type="Pfam" id="PF00047">
    <property type="entry name" value="ig"/>
    <property type="match status" value="2"/>
</dbReference>
<dbReference type="SMART" id="SM00409">
    <property type="entry name" value="IG"/>
    <property type="match status" value="14"/>
</dbReference>
<feature type="domain" description="Ig-like" evidence="4">
    <location>
        <begin position="1480"/>
        <end position="1595"/>
    </location>
</feature>
<dbReference type="InterPro" id="IPR001879">
    <property type="entry name" value="GPCR_2_extracellular_dom"/>
</dbReference>
<dbReference type="InterPro" id="IPR007110">
    <property type="entry name" value="Ig-like_dom"/>
</dbReference>
<dbReference type="InterPro" id="IPR003598">
    <property type="entry name" value="Ig_sub2"/>
</dbReference>
<feature type="domain" description="Ig-like" evidence="4">
    <location>
        <begin position="1708"/>
        <end position="1815"/>
    </location>
</feature>
<dbReference type="InParanoid" id="A0A1X7UP85"/>
<feature type="domain" description="Fibronectin type-III" evidence="5">
    <location>
        <begin position="2062"/>
        <end position="2163"/>
    </location>
</feature>
<dbReference type="EnsemblMetazoa" id="Aqu2.1.29471_001">
    <property type="protein sequence ID" value="Aqu2.1.29471_001"/>
    <property type="gene ID" value="Aqu2.1.29471"/>
</dbReference>
<dbReference type="InterPro" id="IPR003961">
    <property type="entry name" value="FN3_dom"/>
</dbReference>
<feature type="domain" description="Ig-like" evidence="4">
    <location>
        <begin position="811"/>
        <end position="911"/>
    </location>
</feature>
<feature type="domain" description="Ig-like" evidence="4">
    <location>
        <begin position="1240"/>
        <end position="1353"/>
    </location>
</feature>
<dbReference type="CDD" id="cd00096">
    <property type="entry name" value="Ig"/>
    <property type="match status" value="4"/>
</dbReference>
<feature type="domain" description="Fibronectin type-III" evidence="5">
    <location>
        <begin position="270"/>
        <end position="355"/>
    </location>
</feature>
<protein>
    <submittedName>
        <fullName evidence="6">Uncharacterized protein</fullName>
    </submittedName>
</protein>
<dbReference type="PROSITE" id="PS50835">
    <property type="entry name" value="IG_LIKE"/>
    <property type="match status" value="14"/>
</dbReference>
<feature type="domain" description="Fibronectin type-III" evidence="5">
    <location>
        <begin position="2273"/>
        <end position="2376"/>
    </location>
</feature>
<dbReference type="Gene3D" id="4.10.1240.10">
    <property type="entry name" value="GPCR, family 2, extracellular hormone receptor domain"/>
    <property type="match status" value="1"/>
</dbReference>
<dbReference type="InterPro" id="IPR036445">
    <property type="entry name" value="GPCR_2_extracell_dom_sf"/>
</dbReference>
<dbReference type="eggNOG" id="KOG4221">
    <property type="taxonomic scope" value="Eukaryota"/>
</dbReference>
<sequence length="2543" mass="274267">MATFSTHGICPDLYSPAQRVWRVVSLARPFPSLQSLGWGMVWLARLVSILTLKAFCDTYIYTGRWGKSIIEQVINAGMTGTWYNPDRTTVPPGSADGNNNPSPLFANNTATGQIGLLRNGGIASIQGLYSCVIPNEEGIDQTLYVAAYGNADFLKDDELPMIDGHSPSFQLLSSVDADPPVFSLSFNVTNRSPTIVTCSVDNGNQFNVSDSYLIHTVITNTNTELEVQALAMFRMRVSGLYACSVTTDRITTTPLVSTNMAVRNITVTGPPSDLTYNRDNNLLSVTLGWSPSAGISATPQYHVFVNNSYGIIMNDNTTNTELSLSLRPDDEYNIRLVATGEDLPSEIITVTIPQVVSIDVQGPVMMPLDHSSSFSLTCTLTLAPEVNDTTVQMFWAGPDLIPFKSTTDGDIALDSLEPTMISVNDSVVYTLTLNFSSLQASQVGEYVCETLLNDSIDTIILTSNYTISVQVPTPMVTASVNTTGHIFESNDIQLLCIVTITPLDVNQTVDINWFGPNGLITMNDAKYSISTGIINSINYESNLTFTASLLDNGTDYYCTASVGPTSTVNGFELILPATAMSTNTTVIAEIVPLPMVSVMDVGIPVTGDPFQLVCTGTAPANVSSIATVSVQWLLNGTVFTNDKLEGVTVTNSGFMATLSFSSLNASTHERDDYTCAATLSIPDVLTTKTASIMYNLLTLTNPVVSIFSSQPVFANQSYSLNCTVTIVAGDLNITWLNSSRNELTEGDGISFNLISISDTVQRYDLIFNSINYSDIGVYICKASLTVDRGGGVLFNGTGSANTTVSIRIPIPQVSISPGDNSPFILGTIRTVSCFVVFTPPLPTNPNVSFNVFKDDAQVLFENSSRLIAVQTKTTGALTFQPLNFSDAGNYTCTATARDSANNPLIIPSSASDEYIVTVQAIPVPNITFTTTTGRSLGESLTLNCTVDVLDDLYNINATSSIVRNGELITSTTGSGDTTAMIMIDSLRSSDAGDYQCIVNITQSVPTSSVIVEYNATGHLVDGELAEGQFLDIMCIADISQYIDTSVSVTMSWRRNNTVLTNGSDFTISPPVMTNNQYTGVLRINSLRDELDNGASYNCSVSVTPNTPFIIAGNDNSSAVTLTIARFDINHVDISINIPSVPVADDVFNLSCVIVVPPNFVENLSSVRWTYDLEASQDVIIINNDATLVPVVRNGNIFTSVLTFDPVKTTDARQYYCQATFLVFGTVDRTNRDLTVQISPPSLSIVADPPTGPIYESTSYLLTCTATVNTTIVNTPVTASVVWTDPSGNAIPTNEARRQVIPPTGNSLVSMLLFQPIDTGYNNDGGTYTCQMIINSGNSLIVSSQPTDTTLDVTVESLPPMKVNFSSVGSVEVGQSLTITCTITTVERLVVTPIVTFIQMNETDMEMLSNLNRPYSITTDDTGSVTNYTLILDPVRFEDSGMYTCMAEFNVTGFNNTNDPSTATYDSQEDSDTFTLIVDFPPVIVTISKERDDTLYAGTLFFIKCDIMLNLLVTIPVTITNQWRRDGTNVPMGSSDATITEDLNIINISHFNATLIFHPLDNADDSGMYTCNVEVTAPNSYTYLRNTSASANTSITVIATPEPVVEIVTMGMAEPGEEYMLNCTVTVVDRLIVSPVITWTKRSANNVISVPPVLMTVSNVMSSLYLNFSSLNTSDAGLYTCEASINVSQISIVARSNDTSTLPLEIPIPSVDVSRSRENYFLAGSNLILTCDISVDPNVDTPFTVNVTWNKTDQKIMSSGDFGDESGPSSMRLADTDRVNISPVMMRSRFNEYRSTVNFTTLSSMEDSGTYTCIVTIVAPIYQYITTSDTNYMNVNFTVTDPFIGGFSASPDSFLGLETSCPDSDPYDNFTLTCTATKPTIVIPNLVIAWTHNGTIETGTVTTTGGNMTTTVTNTLSFTNSTAADSGTYRCTASITIPDSTDIATSSEESTVAIRPQSLPVPATNVTVTPGTTTAAVSFIIPNIAYTPETYNVKHTGAILQTTQATSIIRMSSSNITAINQKFVIMLTGLEEDNTYTYTVDSTNCLGTTSTVEMSFRTLPALPVAPPIDCANITFLPRNVTLTWTAPALIDQNGAPFGYNLTCMNTSGISVNGLSPTQTSTNTMFTITDVMPFTGYTCELSFINVVGPGPPTQCTFETAQDKPDDGPQNFTSTPTMTTVTFRWSRPSIPNGIITGYLLKVTNIETSAYHIMNISSDQLMYTLDEEGFLSAYNNYTATVTASTIIGFGPISTTSGRTLPDMSSPPLLVTRDITISGTIFTTLPSVDNHTINVTWSPPTTSNGRIMNYIIDVDGYTNGNNLIRRTITDVDKNSFMELITNTTVLTPGVPYNVTLVAYNEFGRGMPVEVTVFTRVLTPSVSPSGIRGIRSADGTNMTITWNAVSFEQARGFFEYTIRLTRSSRKRQTTGDLVYRVPYRDTSFTATGLDGQATYGVSMGLSVDDGSSQGPIAGPTSEPIEVVSPDPNTCIMDITVSTDRGTFEWPVTISGSTVDVSCPNGPTGAVATRRCVTNSRWESPNITSCATTE</sequence>
<dbReference type="Pfam" id="PF00041">
    <property type="entry name" value="fn3"/>
    <property type="match status" value="2"/>
</dbReference>
<dbReference type="CDD" id="cd00063">
    <property type="entry name" value="FN3"/>
    <property type="match status" value="3"/>
</dbReference>
<dbReference type="SMART" id="SM00060">
    <property type="entry name" value="FN3"/>
    <property type="match status" value="6"/>
</dbReference>
<feature type="domain" description="Ig-like" evidence="4">
    <location>
        <begin position="1005"/>
        <end position="1122"/>
    </location>
</feature>